<dbReference type="InterPro" id="IPR012347">
    <property type="entry name" value="Ferritin-like"/>
</dbReference>
<dbReference type="Pfam" id="PF03713">
    <property type="entry name" value="DUF305"/>
    <property type="match status" value="1"/>
</dbReference>
<evidence type="ECO:0000313" key="4">
    <source>
        <dbReference type="Proteomes" id="UP000238296"/>
    </source>
</evidence>
<dbReference type="AlphaFoldDB" id="A0A2S8BHB6"/>
<dbReference type="PANTHER" id="PTHR36933">
    <property type="entry name" value="SLL0788 PROTEIN"/>
    <property type="match status" value="1"/>
</dbReference>
<name>A0A2S8BHB6_9MYCO</name>
<accession>A0A2S8BHB6</accession>
<dbReference type="Gene3D" id="1.20.1260.10">
    <property type="match status" value="1"/>
</dbReference>
<proteinExistence type="predicted"/>
<reference evidence="3 4" key="1">
    <citation type="journal article" date="2017" name="Int. J. Syst. Evol. Microbiol.">
        <title>Mycobacterium talmoniae sp. nov., a slowly growing mycobacterium isolated from human respiratory samples.</title>
        <authorList>
            <person name="Davidson R.M."/>
            <person name="DeGroote M.A."/>
            <person name="Marola J.L."/>
            <person name="Buss S."/>
            <person name="Jones V."/>
            <person name="McNeil M.R."/>
            <person name="Freifeld A.G."/>
            <person name="Elaine Epperson L."/>
            <person name="Hasan N.A."/>
            <person name="Jackson M."/>
            <person name="Iwen P.C."/>
            <person name="Salfinger M."/>
            <person name="Strong M."/>
        </authorList>
    </citation>
    <scope>NUCLEOTIDE SEQUENCE [LARGE SCALE GENOMIC DNA]</scope>
    <source>
        <strain evidence="3 4">ATCC BAA-2683</strain>
    </source>
</reference>
<evidence type="ECO:0000259" key="2">
    <source>
        <dbReference type="Pfam" id="PF03713"/>
    </source>
</evidence>
<organism evidence="3 4">
    <name type="scientific">Mycobacterium talmoniae</name>
    <dbReference type="NCBI Taxonomy" id="1858794"/>
    <lineage>
        <taxon>Bacteria</taxon>
        <taxon>Bacillati</taxon>
        <taxon>Actinomycetota</taxon>
        <taxon>Actinomycetes</taxon>
        <taxon>Mycobacteriales</taxon>
        <taxon>Mycobacteriaceae</taxon>
        <taxon>Mycobacterium</taxon>
    </lineage>
</organism>
<dbReference type="PANTHER" id="PTHR36933:SF1">
    <property type="entry name" value="SLL0788 PROTEIN"/>
    <property type="match status" value="1"/>
</dbReference>
<feature type="domain" description="DUF305" evidence="2">
    <location>
        <begin position="56"/>
        <end position="196"/>
    </location>
</feature>
<protein>
    <recommendedName>
        <fullName evidence="2">DUF305 domain-containing protein</fullName>
    </recommendedName>
</protein>
<dbReference type="InterPro" id="IPR005183">
    <property type="entry name" value="DUF305_CopM-like"/>
</dbReference>
<keyword evidence="1" id="KW-0732">Signal</keyword>
<dbReference type="EMBL" id="PPEA01000548">
    <property type="protein sequence ID" value="PQM46081.1"/>
    <property type="molecule type" value="Genomic_DNA"/>
</dbReference>
<dbReference type="Proteomes" id="UP000238296">
    <property type="component" value="Unassembled WGS sequence"/>
</dbReference>
<dbReference type="PROSITE" id="PS51257">
    <property type="entry name" value="PROKAR_LIPOPROTEIN"/>
    <property type="match status" value="1"/>
</dbReference>
<evidence type="ECO:0000256" key="1">
    <source>
        <dbReference type="SAM" id="SignalP"/>
    </source>
</evidence>
<feature type="chain" id="PRO_5038814999" description="DUF305 domain-containing protein" evidence="1">
    <location>
        <begin position="25"/>
        <end position="198"/>
    </location>
</feature>
<feature type="signal peptide" evidence="1">
    <location>
        <begin position="1"/>
        <end position="24"/>
    </location>
</feature>
<evidence type="ECO:0000313" key="3">
    <source>
        <dbReference type="EMBL" id="PQM46081.1"/>
    </source>
</evidence>
<sequence length="198" mass="20692">MRYSGVMSSIIARLAAVVVTLATAGVVAACGSHAEHRTDSASTTATSSAPAHNADDVAFLQTMIPHHQQAVQLAAMAPTRTSNAQLTALAAKISDQQQAEIQGFRAQLIQWDLTPGAQPGAPMGGMVDPATLDKLQTLSGAEFDTLWLQSMIAHHRGAITMAQTELSHGQSTDVIAVAHAIVTSQQAEVDQMNQMLGG</sequence>
<gene>
    <name evidence="3" type="ORF">C1Y40_03751</name>
</gene>
<comment type="caution">
    <text evidence="3">The sequence shown here is derived from an EMBL/GenBank/DDBJ whole genome shotgun (WGS) entry which is preliminary data.</text>
</comment>